<comment type="caution">
    <text evidence="2">The sequence shown here is derived from an EMBL/GenBank/DDBJ whole genome shotgun (WGS) entry which is preliminary data.</text>
</comment>
<dbReference type="EMBL" id="JADGJD010000280">
    <property type="protein sequence ID" value="KAJ3052619.1"/>
    <property type="molecule type" value="Genomic_DNA"/>
</dbReference>
<keyword evidence="3" id="KW-1185">Reference proteome</keyword>
<sequence>EREKETMEQISPLMVHIGEAPPVSLALSFKNKVRFGPMTVDRIRIGCERVEIGDLLRFRRRGRGPTVARAVGYVGELLEVLGIEIWWGSDGPGGGEEYEIGRVGNVARVWGNVWEIVRDEEGGASLNSGEASTSPVRLSPTRQTRNSIGERAAAPANVPPRPFRFRKVEDKRTVNVRDIAGRYHVNFPMLKGKMGIVEEQGWGGGLDEGGGERGKRRGEERRRALGRVVVPLRRE</sequence>
<name>A0AAD5X2A2_9FUNG</name>
<dbReference type="Proteomes" id="UP001212841">
    <property type="component" value="Unassembled WGS sequence"/>
</dbReference>
<feature type="compositionally biased region" description="Basic and acidic residues" evidence="1">
    <location>
        <begin position="210"/>
        <end position="223"/>
    </location>
</feature>
<accession>A0AAD5X2A2</accession>
<gene>
    <name evidence="2" type="ORF">HK097_005985</name>
</gene>
<reference evidence="2" key="1">
    <citation type="submission" date="2020-05" db="EMBL/GenBank/DDBJ databases">
        <title>Phylogenomic resolution of chytrid fungi.</title>
        <authorList>
            <person name="Stajich J.E."/>
            <person name="Amses K."/>
            <person name="Simmons R."/>
            <person name="Seto K."/>
            <person name="Myers J."/>
            <person name="Bonds A."/>
            <person name="Quandt C.A."/>
            <person name="Barry K."/>
            <person name="Liu P."/>
            <person name="Grigoriev I."/>
            <person name="Longcore J.E."/>
            <person name="James T.Y."/>
        </authorList>
    </citation>
    <scope>NUCLEOTIDE SEQUENCE</scope>
    <source>
        <strain evidence="2">JEL0318</strain>
    </source>
</reference>
<evidence type="ECO:0000313" key="2">
    <source>
        <dbReference type="EMBL" id="KAJ3052619.1"/>
    </source>
</evidence>
<evidence type="ECO:0000256" key="1">
    <source>
        <dbReference type="SAM" id="MobiDB-lite"/>
    </source>
</evidence>
<feature type="region of interest" description="Disordered" evidence="1">
    <location>
        <begin position="203"/>
        <end position="225"/>
    </location>
</feature>
<evidence type="ECO:0000313" key="3">
    <source>
        <dbReference type="Proteomes" id="UP001212841"/>
    </source>
</evidence>
<protein>
    <submittedName>
        <fullName evidence="2">Uncharacterized protein</fullName>
    </submittedName>
</protein>
<feature type="region of interest" description="Disordered" evidence="1">
    <location>
        <begin position="124"/>
        <end position="147"/>
    </location>
</feature>
<organism evidence="2 3">
    <name type="scientific">Rhizophlyctis rosea</name>
    <dbReference type="NCBI Taxonomy" id="64517"/>
    <lineage>
        <taxon>Eukaryota</taxon>
        <taxon>Fungi</taxon>
        <taxon>Fungi incertae sedis</taxon>
        <taxon>Chytridiomycota</taxon>
        <taxon>Chytridiomycota incertae sedis</taxon>
        <taxon>Chytridiomycetes</taxon>
        <taxon>Rhizophlyctidales</taxon>
        <taxon>Rhizophlyctidaceae</taxon>
        <taxon>Rhizophlyctis</taxon>
    </lineage>
</organism>
<proteinExistence type="predicted"/>
<feature type="non-terminal residue" evidence="2">
    <location>
        <position position="1"/>
    </location>
</feature>
<feature type="compositionally biased region" description="Polar residues" evidence="1">
    <location>
        <begin position="125"/>
        <end position="147"/>
    </location>
</feature>
<dbReference type="AlphaFoldDB" id="A0AAD5X2A2"/>